<reference evidence="6 7" key="1">
    <citation type="submission" date="2024-02" db="EMBL/GenBank/DDBJ databases">
        <title>Discinaceae phylogenomics.</title>
        <authorList>
            <person name="Dirks A.C."/>
            <person name="James T.Y."/>
        </authorList>
    </citation>
    <scope>NUCLEOTIDE SEQUENCE [LARGE SCALE GENOMIC DNA]</scope>
    <source>
        <strain evidence="6 7">ACD0624</strain>
    </source>
</reference>
<dbReference type="PROSITE" id="PS50011">
    <property type="entry name" value="PROTEIN_KINASE_DOM"/>
    <property type="match status" value="1"/>
</dbReference>
<evidence type="ECO:0000256" key="1">
    <source>
        <dbReference type="ARBA" id="ARBA00004623"/>
    </source>
</evidence>
<feature type="region of interest" description="Disordered" evidence="4">
    <location>
        <begin position="1"/>
        <end position="24"/>
    </location>
</feature>
<dbReference type="PROSITE" id="PS00108">
    <property type="entry name" value="PROTEIN_KINASE_ST"/>
    <property type="match status" value="1"/>
</dbReference>
<comment type="caution">
    <text evidence="6">The sequence shown here is derived from an EMBL/GenBank/DDBJ whole genome shotgun (WGS) entry which is preliminary data.</text>
</comment>
<dbReference type="SMART" id="SM00220">
    <property type="entry name" value="S_TKc"/>
    <property type="match status" value="1"/>
</dbReference>
<evidence type="ECO:0000256" key="4">
    <source>
        <dbReference type="SAM" id="MobiDB-lite"/>
    </source>
</evidence>
<dbReference type="InterPro" id="IPR000719">
    <property type="entry name" value="Prot_kinase_dom"/>
</dbReference>
<dbReference type="Pfam" id="PF00023">
    <property type="entry name" value="Ank"/>
    <property type="match status" value="1"/>
</dbReference>
<dbReference type="InterPro" id="IPR002110">
    <property type="entry name" value="Ankyrin_rpt"/>
</dbReference>
<comment type="subcellular location">
    <subcellularLocation>
        <location evidence="1">Preautophagosomal structure membrane</location>
        <topology evidence="1">Peripheral membrane protein</topology>
    </subcellularLocation>
</comment>
<feature type="region of interest" description="Disordered" evidence="4">
    <location>
        <begin position="43"/>
        <end position="64"/>
    </location>
</feature>
<dbReference type="InterPro" id="IPR045269">
    <property type="entry name" value="Atg1-like"/>
</dbReference>
<evidence type="ECO:0000313" key="7">
    <source>
        <dbReference type="Proteomes" id="UP001447188"/>
    </source>
</evidence>
<dbReference type="Gene3D" id="1.10.510.10">
    <property type="entry name" value="Transferase(Phosphotransferase) domain 1"/>
    <property type="match status" value="1"/>
</dbReference>
<gene>
    <name evidence="6" type="ORF">Q9L58_002299</name>
</gene>
<dbReference type="Gene3D" id="1.25.40.20">
    <property type="entry name" value="Ankyrin repeat-containing domain"/>
    <property type="match status" value="3"/>
</dbReference>
<evidence type="ECO:0000313" key="6">
    <source>
        <dbReference type="EMBL" id="KAL0638721.1"/>
    </source>
</evidence>
<dbReference type="SUPFAM" id="SSF48403">
    <property type="entry name" value="Ankyrin repeat"/>
    <property type="match status" value="1"/>
</dbReference>
<name>A0ABR3GS04_9PEZI</name>
<dbReference type="Proteomes" id="UP001447188">
    <property type="component" value="Unassembled WGS sequence"/>
</dbReference>
<dbReference type="InterPro" id="IPR036770">
    <property type="entry name" value="Ankyrin_rpt-contain_sf"/>
</dbReference>
<proteinExistence type="predicted"/>
<evidence type="ECO:0000259" key="5">
    <source>
        <dbReference type="PROSITE" id="PS50011"/>
    </source>
</evidence>
<dbReference type="PANTHER" id="PTHR24348">
    <property type="entry name" value="SERINE/THREONINE-PROTEIN KINASE UNC-51-RELATED"/>
    <property type="match status" value="1"/>
</dbReference>
<dbReference type="EMBL" id="JBBBZM010000019">
    <property type="protein sequence ID" value="KAL0638721.1"/>
    <property type="molecule type" value="Genomic_DNA"/>
</dbReference>
<dbReference type="InterPro" id="IPR011009">
    <property type="entry name" value="Kinase-like_dom_sf"/>
</dbReference>
<protein>
    <recommendedName>
        <fullName evidence="3">Autophagy-related protein 1</fullName>
    </recommendedName>
</protein>
<keyword evidence="7" id="KW-1185">Reference proteome</keyword>
<feature type="domain" description="Protein kinase" evidence="5">
    <location>
        <begin position="66"/>
        <end position="336"/>
    </location>
</feature>
<evidence type="ECO:0000256" key="3">
    <source>
        <dbReference type="ARBA" id="ARBA00030237"/>
    </source>
</evidence>
<organism evidence="6 7">
    <name type="scientific">Discina gigas</name>
    <dbReference type="NCBI Taxonomy" id="1032678"/>
    <lineage>
        <taxon>Eukaryota</taxon>
        <taxon>Fungi</taxon>
        <taxon>Dikarya</taxon>
        <taxon>Ascomycota</taxon>
        <taxon>Pezizomycotina</taxon>
        <taxon>Pezizomycetes</taxon>
        <taxon>Pezizales</taxon>
        <taxon>Discinaceae</taxon>
        <taxon>Discina</taxon>
    </lineage>
</organism>
<evidence type="ECO:0000256" key="2">
    <source>
        <dbReference type="ARBA" id="ARBA00023006"/>
    </source>
</evidence>
<sequence>MATPVHAKFSRRSRNRVPANQTNTPAINTDEYKLAVMEPKFEGPDNSMSSIRHPRGDRATGSDGTWIRGEIVGSGNFGTVYLERNIATGKPRAVKQLLGAGVVFRERELRGMLFGKNFPRLFVDFHGWFRCGGNTYIAMEYLPAGNLKEYMSRYGVFNEEVTKDITEQILQGVHVLHENRIMHRDIKPENILVVPTTSSVTIRLVDFGLAKAFGGSIQTRAGTEYWAAPEQRDQYDEIYDEKVDMWSVGCVVFYLLTYRNPFSPRKEDVLPDNIRDHTFPFWPRITRREFDAITKPGFQTVVRGITSTANGFIKKLIAFDPGARMTALEALAHKWICPTGTTPLESALKRGDLPLARLLSKDDHRYKPHAWEDPLTPELSQIVLRVAAANGQHDLVKVALRTMPPDYLFDPSIPDWNTVPSLIGAAAYGDGRTVSLLLSKLPVAEKRNGIHLQAFQAALLGQRVAVVDSLWPRFEVAEFVWIDKLKLEIASFGNRDLLMRAINVLSRYNSYGVLIGPTVEPSAYEAHFVAMVACAAEHNNIDNIMSFWSSRPSDDPAFLNAALRRAVSAGHAALVDLLLTCYPYLGIDAQDHFFSRVLGVASRLGHLEIVKFLVLWGVVPDARAIKAAIDSKSTAVFQYLIGDLRNYGQTAAQIKEHIPSEAVPHSDKELLHWLWGDPTGRYNPDLVSHLRSAAHLGNLDAVEWLLDGVMQMHAEALGEALVGAAEGGHVEIVKFLIQKGVNTNIIGGWKAAAAGGHIEVLEIFLARNLTPSGKVLESALNAAVGCGHFGTTLQLLCAGAPVNENLGNDATRVLDPVIVDLVKGFTPRG</sequence>
<dbReference type="SUPFAM" id="SSF56112">
    <property type="entry name" value="Protein kinase-like (PK-like)"/>
    <property type="match status" value="1"/>
</dbReference>
<keyword evidence="2" id="KW-0072">Autophagy</keyword>
<accession>A0ABR3GS04</accession>
<dbReference type="Pfam" id="PF00069">
    <property type="entry name" value="Pkinase"/>
    <property type="match status" value="1"/>
</dbReference>
<dbReference type="InterPro" id="IPR008271">
    <property type="entry name" value="Ser/Thr_kinase_AS"/>
</dbReference>